<evidence type="ECO:0000256" key="3">
    <source>
        <dbReference type="ARBA" id="ARBA00022475"/>
    </source>
</evidence>
<comment type="subcellular location">
    <subcellularLocation>
        <location evidence="1">Cell membrane</location>
        <topology evidence="1">Multi-pass membrane protein</topology>
    </subcellularLocation>
</comment>
<keyword evidence="6 7" id="KW-0472">Membrane</keyword>
<dbReference type="STRING" id="1962155.B1813_02630"/>
<sequence>MRRYSPLLAAWLFAVWLLLWRSVEPLVLVSGVLVTAVVLLLFPFRPVRSPLFVRPHRLLALWAYLGWDLVSSGLRVGWDAARSGPRTKAVIVEVPILVDRDFLVASAANMLSLGPGKFVLHIDRPQRCFYVYVLGPDGAEVETHLRAAMDMQVRVVKAFGTADEIGSALRVRDGVSAGEGRR</sequence>
<gene>
    <name evidence="8" type="ORF">B1813_02630</name>
</gene>
<comment type="caution">
    <text evidence="8">The sequence shown here is derived from an EMBL/GenBank/DDBJ whole genome shotgun (WGS) entry which is preliminary data.</text>
</comment>
<keyword evidence="4 7" id="KW-0812">Transmembrane</keyword>
<dbReference type="Proteomes" id="UP000192591">
    <property type="component" value="Unassembled WGS sequence"/>
</dbReference>
<evidence type="ECO:0000256" key="7">
    <source>
        <dbReference type="SAM" id="Phobius"/>
    </source>
</evidence>
<keyword evidence="5 7" id="KW-1133">Transmembrane helix</keyword>
<organism evidence="8 9">
    <name type="scientific">Saccharomonospora piscinae</name>
    <dbReference type="NCBI Taxonomy" id="687388"/>
    <lineage>
        <taxon>Bacteria</taxon>
        <taxon>Bacillati</taxon>
        <taxon>Actinomycetota</taxon>
        <taxon>Actinomycetes</taxon>
        <taxon>Pseudonocardiales</taxon>
        <taxon>Pseudonocardiaceae</taxon>
        <taxon>Saccharomonospora</taxon>
    </lineage>
</organism>
<name>A0A1V9ADH5_SACPI</name>
<evidence type="ECO:0000313" key="8">
    <source>
        <dbReference type="EMBL" id="OQO95177.1"/>
    </source>
</evidence>
<proteinExistence type="inferred from homology"/>
<evidence type="ECO:0000256" key="6">
    <source>
        <dbReference type="ARBA" id="ARBA00023136"/>
    </source>
</evidence>
<reference evidence="8 9" key="1">
    <citation type="submission" date="2017-02" db="EMBL/GenBank/DDBJ databases">
        <title>Draft genome of Saccharomonospora sp. 154.</title>
        <authorList>
            <person name="Alonso-Carmona G.S."/>
            <person name="De La Haba R."/>
            <person name="Vera-Gargallo B."/>
            <person name="Sandoval-Trujillo A.H."/>
            <person name="Ramirez-Duran N."/>
            <person name="Ventosa A."/>
        </authorList>
    </citation>
    <scope>NUCLEOTIDE SEQUENCE [LARGE SCALE GENOMIC DNA]</scope>
    <source>
        <strain evidence="8 9">LRS4.154</strain>
    </source>
</reference>
<comment type="similarity">
    <text evidence="2">Belongs to the CPA3 antiporters (TC 2.A.63) subunit E family.</text>
</comment>
<evidence type="ECO:0000256" key="1">
    <source>
        <dbReference type="ARBA" id="ARBA00004651"/>
    </source>
</evidence>
<dbReference type="PANTHER" id="PTHR34584">
    <property type="entry name" value="NA(+)/H(+) ANTIPORTER SUBUNIT E1"/>
    <property type="match status" value="1"/>
</dbReference>
<dbReference type="AlphaFoldDB" id="A0A1V9ADH5"/>
<keyword evidence="9" id="KW-1185">Reference proteome</keyword>
<dbReference type="PANTHER" id="PTHR34584:SF1">
    <property type="entry name" value="NA(+)_H(+) ANTIPORTER SUBUNIT E1"/>
    <property type="match status" value="1"/>
</dbReference>
<dbReference type="InterPro" id="IPR002758">
    <property type="entry name" value="Cation_antiport_E"/>
</dbReference>
<protein>
    <submittedName>
        <fullName evidence="8">Sodium:proton antiporter</fullName>
    </submittedName>
</protein>
<dbReference type="Pfam" id="PF01899">
    <property type="entry name" value="MNHE"/>
    <property type="match status" value="1"/>
</dbReference>
<evidence type="ECO:0000256" key="2">
    <source>
        <dbReference type="ARBA" id="ARBA00006228"/>
    </source>
</evidence>
<evidence type="ECO:0000256" key="4">
    <source>
        <dbReference type="ARBA" id="ARBA00022692"/>
    </source>
</evidence>
<dbReference type="GO" id="GO:0005886">
    <property type="term" value="C:plasma membrane"/>
    <property type="evidence" value="ECO:0007669"/>
    <property type="project" value="UniProtKB-SubCell"/>
</dbReference>
<dbReference type="GO" id="GO:0008324">
    <property type="term" value="F:monoatomic cation transmembrane transporter activity"/>
    <property type="evidence" value="ECO:0007669"/>
    <property type="project" value="InterPro"/>
</dbReference>
<evidence type="ECO:0000256" key="5">
    <source>
        <dbReference type="ARBA" id="ARBA00022989"/>
    </source>
</evidence>
<accession>A0A1V9ADH5</accession>
<keyword evidence="3" id="KW-1003">Cell membrane</keyword>
<evidence type="ECO:0000313" key="9">
    <source>
        <dbReference type="Proteomes" id="UP000192591"/>
    </source>
</evidence>
<dbReference type="EMBL" id="MWIH01000002">
    <property type="protein sequence ID" value="OQO95177.1"/>
    <property type="molecule type" value="Genomic_DNA"/>
</dbReference>
<feature type="transmembrane region" description="Helical" evidence="7">
    <location>
        <begin position="31"/>
        <end position="47"/>
    </location>
</feature>